<gene>
    <name evidence="11" type="ORF">Zmor_017428</name>
</gene>
<feature type="compositionally biased region" description="Low complexity" evidence="6">
    <location>
        <begin position="151"/>
        <end position="176"/>
    </location>
</feature>
<evidence type="ECO:0000256" key="5">
    <source>
        <dbReference type="ARBA" id="ARBA00023180"/>
    </source>
</evidence>
<evidence type="ECO:0000259" key="10">
    <source>
        <dbReference type="Pfam" id="PF21892"/>
    </source>
</evidence>
<feature type="domain" description="GPR180-like N-terminal" evidence="10">
    <location>
        <begin position="195"/>
        <end position="291"/>
    </location>
</feature>
<evidence type="ECO:0000256" key="2">
    <source>
        <dbReference type="ARBA" id="ARBA00022692"/>
    </source>
</evidence>
<evidence type="ECO:0000256" key="7">
    <source>
        <dbReference type="SAM" id="Phobius"/>
    </source>
</evidence>
<keyword evidence="12" id="KW-1185">Reference proteome</keyword>
<dbReference type="EMBL" id="JALNTZ010000005">
    <property type="protein sequence ID" value="KAJ3651379.1"/>
    <property type="molecule type" value="Genomic_DNA"/>
</dbReference>
<keyword evidence="8" id="KW-0732">Signal</keyword>
<feature type="transmembrane region" description="Helical" evidence="7">
    <location>
        <begin position="313"/>
        <end position="338"/>
    </location>
</feature>
<evidence type="ECO:0000313" key="11">
    <source>
        <dbReference type="EMBL" id="KAJ3651379.1"/>
    </source>
</evidence>
<keyword evidence="2 7" id="KW-0812">Transmembrane</keyword>
<dbReference type="PANTHER" id="PTHR23252:SF24">
    <property type="entry name" value="TRANSMEMBRANE PROTEIN 145"/>
    <property type="match status" value="1"/>
</dbReference>
<feature type="compositionally biased region" description="Basic residues" evidence="6">
    <location>
        <begin position="132"/>
        <end position="143"/>
    </location>
</feature>
<name>A0AA38I9P0_9CUCU</name>
<protein>
    <recommendedName>
        <fullName evidence="13">Intimal thickness related receptor IRP domain-containing protein</fullName>
    </recommendedName>
</protein>
<feature type="compositionally biased region" description="Low complexity" evidence="6">
    <location>
        <begin position="115"/>
        <end position="131"/>
    </location>
</feature>
<proteinExistence type="predicted"/>
<dbReference type="InterPro" id="IPR019336">
    <property type="entry name" value="GPR180/TMEM145_TM"/>
</dbReference>
<evidence type="ECO:0008006" key="13">
    <source>
        <dbReference type="Google" id="ProtNLM"/>
    </source>
</evidence>
<evidence type="ECO:0000259" key="9">
    <source>
        <dbReference type="Pfam" id="PF10192"/>
    </source>
</evidence>
<reference evidence="11" key="1">
    <citation type="journal article" date="2023" name="G3 (Bethesda)">
        <title>Whole genome assemblies of Zophobas morio and Tenebrio molitor.</title>
        <authorList>
            <person name="Kaur S."/>
            <person name="Stinson S.A."/>
            <person name="diCenzo G.C."/>
        </authorList>
    </citation>
    <scope>NUCLEOTIDE SEQUENCE</scope>
    <source>
        <strain evidence="11">QUZm001</strain>
    </source>
</reference>
<feature type="region of interest" description="Disordered" evidence="6">
    <location>
        <begin position="115"/>
        <end position="176"/>
    </location>
</feature>
<evidence type="ECO:0000256" key="8">
    <source>
        <dbReference type="SAM" id="SignalP"/>
    </source>
</evidence>
<feature type="domain" description="GPR180-like N-terminal" evidence="10">
    <location>
        <begin position="21"/>
        <end position="116"/>
    </location>
</feature>
<organism evidence="11 12">
    <name type="scientific">Zophobas morio</name>
    <dbReference type="NCBI Taxonomy" id="2755281"/>
    <lineage>
        <taxon>Eukaryota</taxon>
        <taxon>Metazoa</taxon>
        <taxon>Ecdysozoa</taxon>
        <taxon>Arthropoda</taxon>
        <taxon>Hexapoda</taxon>
        <taxon>Insecta</taxon>
        <taxon>Pterygota</taxon>
        <taxon>Neoptera</taxon>
        <taxon>Endopterygota</taxon>
        <taxon>Coleoptera</taxon>
        <taxon>Polyphaga</taxon>
        <taxon>Cucujiformia</taxon>
        <taxon>Tenebrionidae</taxon>
        <taxon>Zophobas</taxon>
    </lineage>
</organism>
<feature type="transmembrane region" description="Helical" evidence="7">
    <location>
        <begin position="387"/>
        <end position="407"/>
    </location>
</feature>
<feature type="transmembrane region" description="Helical" evidence="7">
    <location>
        <begin position="462"/>
        <end position="480"/>
    </location>
</feature>
<feature type="chain" id="PRO_5041246607" description="Intimal thickness related receptor IRP domain-containing protein" evidence="8">
    <location>
        <begin position="19"/>
        <end position="722"/>
    </location>
</feature>
<comment type="subcellular location">
    <subcellularLocation>
        <location evidence="1">Membrane</location>
        <topology evidence="1">Multi-pass membrane protein</topology>
    </subcellularLocation>
</comment>
<evidence type="ECO:0000256" key="4">
    <source>
        <dbReference type="ARBA" id="ARBA00023136"/>
    </source>
</evidence>
<feature type="transmembrane region" description="Helical" evidence="7">
    <location>
        <begin position="530"/>
        <end position="551"/>
    </location>
</feature>
<feature type="domain" description="GPR180/TMEM145 transmembrane" evidence="9">
    <location>
        <begin position="328"/>
        <end position="541"/>
    </location>
</feature>
<sequence>MHKTFIAILLFFCKSCELKYIEGEIDTSDNWAFLARFCFLSKQGEFEYYLEFSEDQGVPNLLLYYDTDDQWPAVYKTNKNCFEKESVLHVENSQVINLTISTQYLREFSGCAIKPTTPTTPTTPKSTTTTRLPKKGTTKKRPFLTKPTVKTTTPELPTPRSTTPTPSSDDTTTSYDVTSPISTTFAEDFSYTTEDLKNQWENIFDVGNWSSHKEPIKKRQVGEWEEFSDAADHSDLKAPITKRAVPAPSWPKKENRIIHCNNARKFDSSRERWWFIALSNCNGSKGIHVKYKILMTNGPPGDYWHEHFSADEFYILPVLMAFSIAYSFLMLGIIMCSIELKSRQLLHTTYKIFVVSAIFQLFGIILTSAAYLKYAINGLGPSKVKRFGAIFMSLSETLYLLLLLLLAKGFTITRGRLPLAASVKLTIFMCLYVVTYISIFIYEANVFDPGEVLYLYESPAGYGLIILRVLAWCMFIYSTVFTLKHYPEKANFYYPFNVCGTMWFIAGPAFILSANTYIDKWVRESVVCAVLQFITFGGHLTFLILTMPSVANKNFPYHVRTTQIGIMELTGTSGASTIQQFSHHIYEPTGAVREQTVIVPLTRRTEEIFEGMYNQPVHNIRRDSLEDINNTRNMMMENVINWSLAKNVAALEVPNFQRNKRNSFVSDDSNESVMTSRRSSLQPANGQFEDYVREVPIQLFTVSRMVAGTESNSNGTPNGKTV</sequence>
<dbReference type="GO" id="GO:0019236">
    <property type="term" value="P:response to pheromone"/>
    <property type="evidence" value="ECO:0007669"/>
    <property type="project" value="InterPro"/>
</dbReference>
<evidence type="ECO:0000256" key="3">
    <source>
        <dbReference type="ARBA" id="ARBA00022989"/>
    </source>
</evidence>
<comment type="caution">
    <text evidence="11">The sequence shown here is derived from an EMBL/GenBank/DDBJ whole genome shotgun (WGS) entry which is preliminary data.</text>
</comment>
<feature type="transmembrane region" description="Helical" evidence="7">
    <location>
        <begin position="419"/>
        <end position="442"/>
    </location>
</feature>
<feature type="transmembrane region" description="Helical" evidence="7">
    <location>
        <begin position="350"/>
        <end position="372"/>
    </location>
</feature>
<feature type="region of interest" description="Disordered" evidence="6">
    <location>
        <begin position="661"/>
        <end position="681"/>
    </location>
</feature>
<dbReference type="Pfam" id="PF21892">
    <property type="entry name" value="TMEM145_N"/>
    <property type="match status" value="2"/>
</dbReference>
<keyword evidence="4 7" id="KW-0472">Membrane</keyword>
<keyword evidence="5" id="KW-0325">Glycoprotein</keyword>
<feature type="compositionally biased region" description="Polar residues" evidence="6">
    <location>
        <begin position="662"/>
        <end position="681"/>
    </location>
</feature>
<feature type="transmembrane region" description="Helical" evidence="7">
    <location>
        <begin position="492"/>
        <end position="518"/>
    </location>
</feature>
<dbReference type="Proteomes" id="UP001168821">
    <property type="component" value="Unassembled WGS sequence"/>
</dbReference>
<evidence type="ECO:0000256" key="1">
    <source>
        <dbReference type="ARBA" id="ARBA00004141"/>
    </source>
</evidence>
<evidence type="ECO:0000256" key="6">
    <source>
        <dbReference type="SAM" id="MobiDB-lite"/>
    </source>
</evidence>
<keyword evidence="3 7" id="KW-1133">Transmembrane helix</keyword>
<feature type="signal peptide" evidence="8">
    <location>
        <begin position="1"/>
        <end position="18"/>
    </location>
</feature>
<dbReference type="AlphaFoldDB" id="A0AA38I9P0"/>
<dbReference type="Pfam" id="PF10192">
    <property type="entry name" value="GPR180-TMEM145_TM"/>
    <property type="match status" value="1"/>
</dbReference>
<accession>A0AA38I9P0</accession>
<dbReference type="InterPro" id="IPR053880">
    <property type="entry name" value="GPR180-like_N"/>
</dbReference>
<evidence type="ECO:0000313" key="12">
    <source>
        <dbReference type="Proteomes" id="UP001168821"/>
    </source>
</evidence>
<dbReference type="GO" id="GO:0016020">
    <property type="term" value="C:membrane"/>
    <property type="evidence" value="ECO:0007669"/>
    <property type="project" value="UniProtKB-SubCell"/>
</dbReference>
<dbReference type="PANTHER" id="PTHR23252">
    <property type="entry name" value="INTIMAL THICKNESS RECEPTOR-RELATED"/>
    <property type="match status" value="1"/>
</dbReference>
<dbReference type="GO" id="GO:0007186">
    <property type="term" value="P:G protein-coupled receptor signaling pathway"/>
    <property type="evidence" value="ECO:0007669"/>
    <property type="project" value="InterPro"/>
</dbReference>
<dbReference type="InterPro" id="IPR047831">
    <property type="entry name" value="GPR180/TMEM145"/>
</dbReference>